<feature type="transmembrane region" description="Helical" evidence="2">
    <location>
        <begin position="220"/>
        <end position="241"/>
    </location>
</feature>
<reference evidence="3" key="1">
    <citation type="submission" date="2021-02" db="EMBL/GenBank/DDBJ databases">
        <authorList>
            <person name="Nowell W R."/>
        </authorList>
    </citation>
    <scope>NUCLEOTIDE SEQUENCE</scope>
</reference>
<keyword evidence="5" id="KW-1185">Reference proteome</keyword>
<feature type="region of interest" description="Disordered" evidence="1">
    <location>
        <begin position="323"/>
        <end position="358"/>
    </location>
</feature>
<keyword evidence="2" id="KW-0812">Transmembrane</keyword>
<evidence type="ECO:0000256" key="2">
    <source>
        <dbReference type="SAM" id="Phobius"/>
    </source>
</evidence>
<feature type="region of interest" description="Disordered" evidence="1">
    <location>
        <begin position="376"/>
        <end position="402"/>
    </location>
</feature>
<dbReference type="OrthoDB" id="10028531at2759"/>
<feature type="region of interest" description="Disordered" evidence="1">
    <location>
        <begin position="92"/>
        <end position="116"/>
    </location>
</feature>
<protein>
    <submittedName>
        <fullName evidence="3">Uncharacterized protein</fullName>
    </submittedName>
</protein>
<comment type="caution">
    <text evidence="3">The sequence shown here is derived from an EMBL/GenBank/DDBJ whole genome shotgun (WGS) entry which is preliminary data.</text>
</comment>
<sequence>MALDPPIEDEQPILIPDDMSDEIIDDELIAPEAKNKEVFVNTLLDDQTSLAVESYRIPSYQLDWHFINKDTIRVTFRLYTFPRQTNHQNDISYSSASITPVKNRKTKKPTTTTTSSPPLSSIHYLKYYVFVIKHYKTMKERALSIQPLIIIPKNQSITKTEYISTTLRLTGLNKKEKYSVCLCYYQTNSSQYRPDFLLCQDIINDYSKFKHHKSNDRNELFFIITQYSIIIALLIALQSVYTMRKRRIAHILHQHLIQKAHTFRHTLSSVSLVRQSLASLDTATTAGEHHRNGGNSSGTHKTSHALDEFDHKLQNVLHESTINEEEHLSPPNIIINNDDEQQGKVKKSASTVGSNSDEKEPFLKHIHSKNHVHFLLGSNTPEASDDEDDEEKKKLEQSNTNFLQSYDERILAKTEEDNENAGPYNEHSDAVQCMKHILDTAKPWTAATTIASLSAVPSLSDSTTHIGEQSVTTQSPPRVFHVSKSNV</sequence>
<feature type="region of interest" description="Disordered" evidence="1">
    <location>
        <begin position="283"/>
        <end position="303"/>
    </location>
</feature>
<dbReference type="AlphaFoldDB" id="A0A814G5Z9"/>
<organism evidence="3 5">
    <name type="scientific">Didymodactylos carnosus</name>
    <dbReference type="NCBI Taxonomy" id="1234261"/>
    <lineage>
        <taxon>Eukaryota</taxon>
        <taxon>Metazoa</taxon>
        <taxon>Spiralia</taxon>
        <taxon>Gnathifera</taxon>
        <taxon>Rotifera</taxon>
        <taxon>Eurotatoria</taxon>
        <taxon>Bdelloidea</taxon>
        <taxon>Philodinida</taxon>
        <taxon>Philodinidae</taxon>
        <taxon>Didymodactylos</taxon>
    </lineage>
</organism>
<evidence type="ECO:0000256" key="1">
    <source>
        <dbReference type="SAM" id="MobiDB-lite"/>
    </source>
</evidence>
<gene>
    <name evidence="3" type="ORF">GPM918_LOCUS13173</name>
    <name evidence="4" type="ORF">SRO942_LOCUS13173</name>
</gene>
<evidence type="ECO:0000313" key="5">
    <source>
        <dbReference type="Proteomes" id="UP000663829"/>
    </source>
</evidence>
<dbReference type="Proteomes" id="UP000681722">
    <property type="component" value="Unassembled WGS sequence"/>
</dbReference>
<accession>A0A814G5Z9</accession>
<evidence type="ECO:0000313" key="4">
    <source>
        <dbReference type="EMBL" id="CAF3761505.1"/>
    </source>
</evidence>
<dbReference type="Proteomes" id="UP000663829">
    <property type="component" value="Unassembled WGS sequence"/>
</dbReference>
<dbReference type="EMBL" id="CAJOBC010002987">
    <property type="protein sequence ID" value="CAF3761505.1"/>
    <property type="molecule type" value="Genomic_DNA"/>
</dbReference>
<proteinExistence type="predicted"/>
<keyword evidence="2" id="KW-1133">Transmembrane helix</keyword>
<name>A0A814G5Z9_9BILA</name>
<dbReference type="EMBL" id="CAJNOQ010002987">
    <property type="protein sequence ID" value="CAF0989373.1"/>
    <property type="molecule type" value="Genomic_DNA"/>
</dbReference>
<evidence type="ECO:0000313" key="3">
    <source>
        <dbReference type="EMBL" id="CAF0989373.1"/>
    </source>
</evidence>
<keyword evidence="2" id="KW-0472">Membrane</keyword>